<dbReference type="PANTHER" id="PTHR43792:SF1">
    <property type="entry name" value="N-ACETYLTRANSFERASE DOMAIN-CONTAINING PROTEIN"/>
    <property type="match status" value="1"/>
</dbReference>
<dbReference type="InterPro" id="IPR016181">
    <property type="entry name" value="Acyl_CoA_acyltransferase"/>
</dbReference>
<protein>
    <submittedName>
        <fullName evidence="2">Protein N-acetyltransferase, RimJ/RimL family</fullName>
    </submittedName>
</protein>
<dbReference type="PANTHER" id="PTHR43792">
    <property type="entry name" value="GNAT FAMILY, PUTATIVE (AFU_ORTHOLOGUE AFUA_3G00765)-RELATED-RELATED"/>
    <property type="match status" value="1"/>
</dbReference>
<dbReference type="AlphaFoldDB" id="A0A0V8HPD7"/>
<proteinExistence type="predicted"/>
<dbReference type="SUPFAM" id="SSF55729">
    <property type="entry name" value="Acyl-CoA N-acyltransferases (Nat)"/>
    <property type="match status" value="1"/>
</dbReference>
<dbReference type="InterPro" id="IPR051531">
    <property type="entry name" value="N-acetyltransferase"/>
</dbReference>
<name>A0A0V8HPD7_9BACI</name>
<dbReference type="InterPro" id="IPR000182">
    <property type="entry name" value="GNAT_dom"/>
</dbReference>
<dbReference type="OrthoDB" id="9798081at2"/>
<dbReference type="Pfam" id="PF13302">
    <property type="entry name" value="Acetyltransf_3"/>
    <property type="match status" value="1"/>
</dbReference>
<keyword evidence="3" id="KW-1185">Reference proteome</keyword>
<feature type="domain" description="N-acetyltransferase" evidence="1">
    <location>
        <begin position="9"/>
        <end position="168"/>
    </location>
</feature>
<reference evidence="3" key="1">
    <citation type="submission" date="2016-08" db="EMBL/GenBank/DDBJ databases">
        <authorList>
            <person name="Varghese N."/>
            <person name="Submissions Spin"/>
        </authorList>
    </citation>
    <scope>NUCLEOTIDE SEQUENCE [LARGE SCALE GENOMIC DNA]</scope>
    <source>
        <strain evidence="3">SGD-1123</strain>
    </source>
</reference>
<accession>A0A0V8HPD7</accession>
<keyword evidence="2" id="KW-0808">Transferase</keyword>
<gene>
    <name evidence="2" type="ORF">GA0061094_0212</name>
</gene>
<organism evidence="2 3">
    <name type="scientific">[Bacillus] enclensis</name>
    <dbReference type="NCBI Taxonomy" id="1402860"/>
    <lineage>
        <taxon>Bacteria</taxon>
        <taxon>Bacillati</taxon>
        <taxon>Bacillota</taxon>
        <taxon>Bacilli</taxon>
        <taxon>Bacillales</taxon>
        <taxon>Bacillaceae</taxon>
        <taxon>Rossellomorea</taxon>
    </lineage>
</organism>
<evidence type="ECO:0000313" key="2">
    <source>
        <dbReference type="EMBL" id="SCB74343.1"/>
    </source>
</evidence>
<evidence type="ECO:0000313" key="3">
    <source>
        <dbReference type="Proteomes" id="UP000181997"/>
    </source>
</evidence>
<evidence type="ECO:0000259" key="1">
    <source>
        <dbReference type="PROSITE" id="PS51186"/>
    </source>
</evidence>
<dbReference type="PROSITE" id="PS51186">
    <property type="entry name" value="GNAT"/>
    <property type="match status" value="1"/>
</dbReference>
<dbReference type="GO" id="GO:0016747">
    <property type="term" value="F:acyltransferase activity, transferring groups other than amino-acyl groups"/>
    <property type="evidence" value="ECO:0007669"/>
    <property type="project" value="InterPro"/>
</dbReference>
<sequence>MNVIETERLILRRVEECDAAFIFTLLNEPGWIEYIGDKGIRTTEDAVHYIQNGPQAMYEREGFGLFLVELKENHSPIGLCGLIKREGLEDVDIGFAFLEDHQSRGYALEAAKGTAAYAKEIGLKRLAAITTKDNLPSSRLLEKLGMQLDGYVTLPDDTEELKKYTMTL</sequence>
<dbReference type="EMBL" id="FMAU01000001">
    <property type="protein sequence ID" value="SCB74343.1"/>
    <property type="molecule type" value="Genomic_DNA"/>
</dbReference>
<dbReference type="RefSeq" id="WP_058297137.1">
    <property type="nucleotide sequence ID" value="NZ_FMAU01000001.1"/>
</dbReference>
<dbReference type="Gene3D" id="3.40.630.30">
    <property type="match status" value="1"/>
</dbReference>
<dbReference type="Proteomes" id="UP000181997">
    <property type="component" value="Unassembled WGS sequence"/>
</dbReference>